<sequence>MRVLVPDLPDFRALAAHDEGGVPGVDLAFYTRTEVPEGAADGAVLWLTGPDTRARLLAVPGLAWALTLTAGIEHVQGQLPEGVTLYNASRLHSRAVAVHALAGVLAASRGLHLFRDAQARREWAPPPSPGQSGLATLDGARVVLWGHGHIGRELEALLTPHGAEVSGIRSGTSEAERDELLSQADWVVLLLPQTPETKGLVNADVLARLNPGAWLCNVGRGGLVVAADLVAALEAGHLGGAVLDVTDPEPLPADHPLWTLPNVILTPHIASTTADLVARGAALTRDFLIDLQQGRDPEGRVEPGQAY</sequence>
<dbReference type="CDD" id="cd05300">
    <property type="entry name" value="2-Hacid_dh_1"/>
    <property type="match status" value="1"/>
</dbReference>
<evidence type="ECO:0000256" key="1">
    <source>
        <dbReference type="ARBA" id="ARBA00023002"/>
    </source>
</evidence>
<dbReference type="EMBL" id="WQLB01000023">
    <property type="protein sequence ID" value="MVN88118.1"/>
    <property type="molecule type" value="Genomic_DNA"/>
</dbReference>
<dbReference type="AlphaFoldDB" id="A0A7C9LMB7"/>
<evidence type="ECO:0000313" key="4">
    <source>
        <dbReference type="EMBL" id="MVN88118.1"/>
    </source>
</evidence>
<gene>
    <name evidence="4" type="ORF">GO986_15300</name>
</gene>
<evidence type="ECO:0000256" key="2">
    <source>
        <dbReference type="ARBA" id="ARBA00023027"/>
    </source>
</evidence>
<dbReference type="InterPro" id="IPR036291">
    <property type="entry name" value="NAD(P)-bd_dom_sf"/>
</dbReference>
<dbReference type="RefSeq" id="WP_157460178.1">
    <property type="nucleotide sequence ID" value="NZ_WQLB01000023.1"/>
</dbReference>
<dbReference type="InterPro" id="IPR050223">
    <property type="entry name" value="D-isomer_2-hydroxyacid_DH"/>
</dbReference>
<accession>A0A7C9LMB7</accession>
<protein>
    <submittedName>
        <fullName evidence="4">Hydroxyacid dehydrogenase</fullName>
    </submittedName>
</protein>
<name>A0A7C9LMB7_9DEIO</name>
<keyword evidence="2" id="KW-0520">NAD</keyword>
<dbReference type="PANTHER" id="PTHR10996">
    <property type="entry name" value="2-HYDROXYACID DEHYDROGENASE-RELATED"/>
    <property type="match status" value="1"/>
</dbReference>
<proteinExistence type="predicted"/>
<dbReference type="InterPro" id="IPR006140">
    <property type="entry name" value="D-isomer_DH_NAD-bd"/>
</dbReference>
<evidence type="ECO:0000259" key="3">
    <source>
        <dbReference type="Pfam" id="PF02826"/>
    </source>
</evidence>
<keyword evidence="1" id="KW-0560">Oxidoreductase</keyword>
<dbReference type="PANTHER" id="PTHR10996:SF178">
    <property type="entry name" value="2-HYDROXYACID DEHYDROGENASE YGL185C-RELATED"/>
    <property type="match status" value="1"/>
</dbReference>
<organism evidence="4 5">
    <name type="scientific">Deinococcus arboris</name>
    <dbReference type="NCBI Taxonomy" id="2682977"/>
    <lineage>
        <taxon>Bacteria</taxon>
        <taxon>Thermotogati</taxon>
        <taxon>Deinococcota</taxon>
        <taxon>Deinococci</taxon>
        <taxon>Deinococcales</taxon>
        <taxon>Deinococcaceae</taxon>
        <taxon>Deinococcus</taxon>
    </lineage>
</organism>
<reference evidence="4 5" key="1">
    <citation type="submission" date="2019-12" db="EMBL/GenBank/DDBJ databases">
        <title>Deinococcus sp. HMF7620 Genome sequencing and assembly.</title>
        <authorList>
            <person name="Kang H."/>
            <person name="Kim H."/>
            <person name="Joh K."/>
        </authorList>
    </citation>
    <scope>NUCLEOTIDE SEQUENCE [LARGE SCALE GENOMIC DNA]</scope>
    <source>
        <strain evidence="4 5">HMF7620</strain>
    </source>
</reference>
<dbReference type="Proteomes" id="UP000483286">
    <property type="component" value="Unassembled WGS sequence"/>
</dbReference>
<dbReference type="SUPFAM" id="SSF51735">
    <property type="entry name" value="NAD(P)-binding Rossmann-fold domains"/>
    <property type="match status" value="1"/>
</dbReference>
<feature type="domain" description="D-isomer specific 2-hydroxyacid dehydrogenase NAD-binding" evidence="3">
    <location>
        <begin position="102"/>
        <end position="270"/>
    </location>
</feature>
<dbReference type="GO" id="GO:0030267">
    <property type="term" value="F:glyoxylate reductase (NADPH) activity"/>
    <property type="evidence" value="ECO:0007669"/>
    <property type="project" value="TreeGrafter"/>
</dbReference>
<dbReference type="GO" id="GO:0005829">
    <property type="term" value="C:cytosol"/>
    <property type="evidence" value="ECO:0007669"/>
    <property type="project" value="TreeGrafter"/>
</dbReference>
<dbReference type="Gene3D" id="3.40.50.720">
    <property type="entry name" value="NAD(P)-binding Rossmann-like Domain"/>
    <property type="match status" value="2"/>
</dbReference>
<evidence type="ECO:0000313" key="5">
    <source>
        <dbReference type="Proteomes" id="UP000483286"/>
    </source>
</evidence>
<dbReference type="GO" id="GO:0016618">
    <property type="term" value="F:hydroxypyruvate reductase [NAD(P)H] activity"/>
    <property type="evidence" value="ECO:0007669"/>
    <property type="project" value="TreeGrafter"/>
</dbReference>
<comment type="caution">
    <text evidence="4">The sequence shown here is derived from an EMBL/GenBank/DDBJ whole genome shotgun (WGS) entry which is preliminary data.</text>
</comment>
<dbReference type="Pfam" id="PF02826">
    <property type="entry name" value="2-Hacid_dh_C"/>
    <property type="match status" value="1"/>
</dbReference>
<keyword evidence="5" id="KW-1185">Reference proteome</keyword>
<dbReference type="GO" id="GO:0051287">
    <property type="term" value="F:NAD binding"/>
    <property type="evidence" value="ECO:0007669"/>
    <property type="project" value="InterPro"/>
</dbReference>